<dbReference type="FunFam" id="3.40.390.10:FF:000009">
    <property type="entry name" value="Oligopeptidase A"/>
    <property type="match status" value="1"/>
</dbReference>
<dbReference type="CDD" id="cd06456">
    <property type="entry name" value="M3A_DCP"/>
    <property type="match status" value="1"/>
</dbReference>
<dbReference type="PANTHER" id="PTHR43660">
    <property type="entry name" value="DIPEPTIDYL CARBOXYPEPTIDASE"/>
    <property type="match status" value="1"/>
</dbReference>
<keyword evidence="2 9" id="KW-0645">Protease</keyword>
<evidence type="ECO:0000259" key="10">
    <source>
        <dbReference type="Pfam" id="PF01432"/>
    </source>
</evidence>
<keyword evidence="5 9" id="KW-0862">Zinc</keyword>
<evidence type="ECO:0000256" key="6">
    <source>
        <dbReference type="ARBA" id="ARBA00023049"/>
    </source>
</evidence>
<comment type="similarity">
    <text evidence="1 9">Belongs to the peptidase M3 family.</text>
</comment>
<gene>
    <name evidence="11" type="ORF">CTOB1V02_LOCUS14188</name>
</gene>
<dbReference type="SUPFAM" id="SSF55486">
    <property type="entry name" value="Metalloproteases ('zincins'), catalytic domain"/>
    <property type="match status" value="1"/>
</dbReference>
<comment type="cofactor">
    <cofactor evidence="9">
        <name>Zn(2+)</name>
        <dbReference type="ChEBI" id="CHEBI:29105"/>
    </cofactor>
    <text evidence="9">Binds 1 zinc ion.</text>
</comment>
<dbReference type="InterPro" id="IPR024077">
    <property type="entry name" value="Neurolysin/TOP_dom2"/>
</dbReference>
<dbReference type="EC" id="3.4.24.70" evidence="8"/>
<dbReference type="AlphaFoldDB" id="A0A7R8WWU7"/>
<evidence type="ECO:0000256" key="8">
    <source>
        <dbReference type="ARBA" id="ARBA00026100"/>
    </source>
</evidence>
<dbReference type="EMBL" id="OB678624">
    <property type="protein sequence ID" value="CAD7236373.1"/>
    <property type="molecule type" value="Genomic_DNA"/>
</dbReference>
<dbReference type="Gene3D" id="3.40.390.10">
    <property type="entry name" value="Collagenase (Catalytic Domain)"/>
    <property type="match status" value="1"/>
</dbReference>
<dbReference type="GO" id="GO:0046872">
    <property type="term" value="F:metal ion binding"/>
    <property type="evidence" value="ECO:0007669"/>
    <property type="project" value="UniProtKB-UniRule"/>
</dbReference>
<protein>
    <recommendedName>
        <fullName evidence="8">oligopeptidase A</fullName>
        <ecNumber evidence="8">3.4.24.70</ecNumber>
    </recommendedName>
</protein>
<proteinExistence type="inferred from homology"/>
<evidence type="ECO:0000256" key="9">
    <source>
        <dbReference type="RuleBase" id="RU003435"/>
    </source>
</evidence>
<evidence type="ECO:0000256" key="3">
    <source>
        <dbReference type="ARBA" id="ARBA00022723"/>
    </source>
</evidence>
<dbReference type="PANTHER" id="PTHR43660:SF1">
    <property type="entry name" value="DIPEPTIDYL CARBOXYPEPTIDASE"/>
    <property type="match status" value="1"/>
</dbReference>
<evidence type="ECO:0000256" key="7">
    <source>
        <dbReference type="ARBA" id="ARBA00024603"/>
    </source>
</evidence>
<dbReference type="GO" id="GO:0006508">
    <property type="term" value="P:proteolysis"/>
    <property type="evidence" value="ECO:0007669"/>
    <property type="project" value="UniProtKB-KW"/>
</dbReference>
<comment type="catalytic activity">
    <reaction evidence="7">
        <text>Hydrolysis of oligopeptides, with broad specificity. Gly or Ala commonly occur as P1 or P1' residues, but more distant residues are also important, as is shown by the fact that Z-Gly-Pro-Gly-|-Gly-Pro-Ala is cleaved, but not Z-(Gly)(5).</text>
        <dbReference type="EC" id="3.4.24.70"/>
    </reaction>
</comment>
<evidence type="ECO:0000256" key="2">
    <source>
        <dbReference type="ARBA" id="ARBA00022670"/>
    </source>
</evidence>
<sequence>MAKKPETVLEFSEKLAKAYKPAAMKDLENLKSFAIESGFDGDIMPWDVGYYSEKLKQKLFNYSSEELRPYFQLEKVLDGVFTHFSKLFGLSFKPATNVPTWHNDVTAYEVRREDGNKFVGLLYADFYPRVGKKSGAWKTSYRDQGLYGKDMLEPIVAIVCNFTKPTKDTPSLLSFGEVTTLFHEMGHAIHALLSNVTYHSHAGTSVLWDFVELPSQVQENWAYKKETLDLFAKHYKTGEEIPVELIEKVNKAKNFMVGFGGLRQVGFGLMDMRWHTADPTTITDVAEFEDKATEDTRLFPRLAGPMSTSFSHIFAGGYAAGYYSYKWAEVLDADTFELFEQEGLYNQDIARKYRDEILSKGGSEPPEILYRRFRGRDADPDALLRREGLLAA</sequence>
<reference evidence="11" key="1">
    <citation type="submission" date="2020-11" db="EMBL/GenBank/DDBJ databases">
        <authorList>
            <person name="Tran Van P."/>
        </authorList>
    </citation>
    <scope>NUCLEOTIDE SEQUENCE</scope>
</reference>
<organism evidence="11">
    <name type="scientific">Cyprideis torosa</name>
    <dbReference type="NCBI Taxonomy" id="163714"/>
    <lineage>
        <taxon>Eukaryota</taxon>
        <taxon>Metazoa</taxon>
        <taxon>Ecdysozoa</taxon>
        <taxon>Arthropoda</taxon>
        <taxon>Crustacea</taxon>
        <taxon>Oligostraca</taxon>
        <taxon>Ostracoda</taxon>
        <taxon>Podocopa</taxon>
        <taxon>Podocopida</taxon>
        <taxon>Cytherocopina</taxon>
        <taxon>Cytheroidea</taxon>
        <taxon>Cytherideidae</taxon>
        <taxon>Cyprideis</taxon>
    </lineage>
</organism>
<dbReference type="Gene3D" id="1.10.1370.10">
    <property type="entry name" value="Neurolysin, domain 3"/>
    <property type="match status" value="1"/>
</dbReference>
<evidence type="ECO:0000313" key="11">
    <source>
        <dbReference type="EMBL" id="CAD7236373.1"/>
    </source>
</evidence>
<keyword evidence="3 9" id="KW-0479">Metal-binding</keyword>
<dbReference type="Pfam" id="PF01432">
    <property type="entry name" value="Peptidase_M3"/>
    <property type="match status" value="1"/>
</dbReference>
<dbReference type="InterPro" id="IPR024079">
    <property type="entry name" value="MetalloPept_cat_dom_sf"/>
</dbReference>
<keyword evidence="4 9" id="KW-0378">Hydrolase</keyword>
<dbReference type="GO" id="GO:0005829">
    <property type="term" value="C:cytosol"/>
    <property type="evidence" value="ECO:0007669"/>
    <property type="project" value="UniProtKB-ARBA"/>
</dbReference>
<dbReference type="GO" id="GO:0004222">
    <property type="term" value="F:metalloendopeptidase activity"/>
    <property type="evidence" value="ECO:0007669"/>
    <property type="project" value="UniProtKB-EC"/>
</dbReference>
<evidence type="ECO:0000256" key="4">
    <source>
        <dbReference type="ARBA" id="ARBA00022801"/>
    </source>
</evidence>
<dbReference type="OrthoDB" id="534666at2759"/>
<accession>A0A7R8WWU7</accession>
<dbReference type="InterPro" id="IPR034005">
    <property type="entry name" value="M3A_DCP"/>
</dbReference>
<dbReference type="GO" id="GO:0004180">
    <property type="term" value="F:carboxypeptidase activity"/>
    <property type="evidence" value="ECO:0007669"/>
    <property type="project" value="TreeGrafter"/>
</dbReference>
<dbReference type="InterPro" id="IPR045090">
    <property type="entry name" value="Pept_M3A_M3B"/>
</dbReference>
<evidence type="ECO:0000256" key="5">
    <source>
        <dbReference type="ARBA" id="ARBA00022833"/>
    </source>
</evidence>
<name>A0A7R8WWU7_9CRUS</name>
<feature type="domain" description="Peptidase M3A/M3B catalytic" evidence="10">
    <location>
        <begin position="1"/>
        <end position="386"/>
    </location>
</feature>
<keyword evidence="6 9" id="KW-0482">Metalloprotease</keyword>
<evidence type="ECO:0000256" key="1">
    <source>
        <dbReference type="ARBA" id="ARBA00006040"/>
    </source>
</evidence>
<dbReference type="InterPro" id="IPR001567">
    <property type="entry name" value="Pept_M3A_M3B_dom"/>
</dbReference>